<comment type="caution">
    <text evidence="2">The sequence shown here is derived from an EMBL/GenBank/DDBJ whole genome shotgun (WGS) entry which is preliminary data.</text>
</comment>
<keyword evidence="3" id="KW-1185">Reference proteome</keyword>
<dbReference type="EMBL" id="JABBWD010000011">
    <property type="protein sequence ID" value="KAG1779797.1"/>
    <property type="molecule type" value="Genomic_DNA"/>
</dbReference>
<feature type="region of interest" description="Disordered" evidence="1">
    <location>
        <begin position="1"/>
        <end position="22"/>
    </location>
</feature>
<feature type="compositionally biased region" description="Pro residues" evidence="1">
    <location>
        <begin position="117"/>
        <end position="126"/>
    </location>
</feature>
<evidence type="ECO:0000313" key="2">
    <source>
        <dbReference type="EMBL" id="KAG1779797.1"/>
    </source>
</evidence>
<dbReference type="AlphaFoldDB" id="A0A9P6ZZV5"/>
<feature type="compositionally biased region" description="Polar residues" evidence="1">
    <location>
        <begin position="130"/>
        <end position="147"/>
    </location>
</feature>
<proteinExistence type="predicted"/>
<feature type="region of interest" description="Disordered" evidence="1">
    <location>
        <begin position="117"/>
        <end position="174"/>
    </location>
</feature>
<organism evidence="2 3">
    <name type="scientific">Suillus placidus</name>
    <dbReference type="NCBI Taxonomy" id="48579"/>
    <lineage>
        <taxon>Eukaryota</taxon>
        <taxon>Fungi</taxon>
        <taxon>Dikarya</taxon>
        <taxon>Basidiomycota</taxon>
        <taxon>Agaricomycotina</taxon>
        <taxon>Agaricomycetes</taxon>
        <taxon>Agaricomycetidae</taxon>
        <taxon>Boletales</taxon>
        <taxon>Suillineae</taxon>
        <taxon>Suillaceae</taxon>
        <taxon>Suillus</taxon>
    </lineage>
</organism>
<evidence type="ECO:0000256" key="1">
    <source>
        <dbReference type="SAM" id="MobiDB-lite"/>
    </source>
</evidence>
<sequence>MALTSLTPGHPTPSVMAPTSTMLADSPMLPPMALTSPPLDSLMIVSPASASPPKLLPTAPSLLSPKFGPDSDCNKENIPPKLATLTLIQVNVVVANLLAALALAASKVQLPPLPLGPTPPIVPPAPNGADSESTTQNHTGLSTADDATTSKTMTVSTKSGTKGKMRPSGTKNGHNLCAQRWLKKLKINRTTEEFCAYYGDLTPAQRKLYDDESVSLEQDLFRRNDVLDPNHFSPLQVLTDSSHLDPSHILITSYSLPVAVACKPYFVLSISVPFVLIPSAMYIICRPIQAHS</sequence>
<name>A0A9P6ZZV5_9AGAM</name>
<gene>
    <name evidence="2" type="ORF">EV702DRAFT_1195159</name>
</gene>
<protein>
    <submittedName>
        <fullName evidence="2">Uncharacterized protein</fullName>
    </submittedName>
</protein>
<reference evidence="2" key="1">
    <citation type="journal article" date="2020" name="New Phytol.">
        <title>Comparative genomics reveals dynamic genome evolution in host specialist ectomycorrhizal fungi.</title>
        <authorList>
            <person name="Lofgren L.A."/>
            <person name="Nguyen N.H."/>
            <person name="Vilgalys R."/>
            <person name="Ruytinx J."/>
            <person name="Liao H.L."/>
            <person name="Branco S."/>
            <person name="Kuo A."/>
            <person name="LaButti K."/>
            <person name="Lipzen A."/>
            <person name="Andreopoulos W."/>
            <person name="Pangilinan J."/>
            <person name="Riley R."/>
            <person name="Hundley H."/>
            <person name="Na H."/>
            <person name="Barry K."/>
            <person name="Grigoriev I.V."/>
            <person name="Stajich J.E."/>
            <person name="Kennedy P.G."/>
        </authorList>
    </citation>
    <scope>NUCLEOTIDE SEQUENCE</scope>
    <source>
        <strain evidence="2">DOB743</strain>
    </source>
</reference>
<feature type="compositionally biased region" description="Low complexity" evidence="1">
    <location>
        <begin position="149"/>
        <end position="162"/>
    </location>
</feature>
<dbReference type="Proteomes" id="UP000714275">
    <property type="component" value="Unassembled WGS sequence"/>
</dbReference>
<accession>A0A9P6ZZV5</accession>
<evidence type="ECO:0000313" key="3">
    <source>
        <dbReference type="Proteomes" id="UP000714275"/>
    </source>
</evidence>
<dbReference type="OrthoDB" id="2689266at2759"/>